<proteinExistence type="predicted"/>
<dbReference type="Proteomes" id="UP000823821">
    <property type="component" value="Unassembled WGS sequence"/>
</dbReference>
<comment type="caution">
    <text evidence="1">The sequence shown here is derived from an EMBL/GenBank/DDBJ whole genome shotgun (WGS) entry which is preliminary data.</text>
</comment>
<protein>
    <submittedName>
        <fullName evidence="1">Uncharacterized protein</fullName>
    </submittedName>
</protein>
<reference evidence="1" key="1">
    <citation type="journal article" date="2021" name="PeerJ">
        <title>Extensive microbial diversity within the chicken gut microbiome revealed by metagenomics and culture.</title>
        <authorList>
            <person name="Gilroy R."/>
            <person name="Ravi A."/>
            <person name="Getino M."/>
            <person name="Pursley I."/>
            <person name="Horton D.L."/>
            <person name="Alikhan N.F."/>
            <person name="Baker D."/>
            <person name="Gharbi K."/>
            <person name="Hall N."/>
            <person name="Watson M."/>
            <person name="Adriaenssens E.M."/>
            <person name="Foster-Nyarko E."/>
            <person name="Jarju S."/>
            <person name="Secka A."/>
            <person name="Antonio M."/>
            <person name="Oren A."/>
            <person name="Chaudhuri R.R."/>
            <person name="La Ragione R."/>
            <person name="Hildebrand F."/>
            <person name="Pallen M.J."/>
        </authorList>
    </citation>
    <scope>NUCLEOTIDE SEQUENCE</scope>
    <source>
        <strain evidence="1">5032</strain>
    </source>
</reference>
<sequence>MARDKRKFTGSISVRTCGERVRLELSPASLHGGPEGFYRVRLARRWLDGEDGAPRFFDRDGLARLAAEIALCGLEAPAPAPAIPCPSRVSVRRADGLYDGTWTITEPILDYSGRWMVNVSLGGKRVFVPVEDVIVHKERRRG</sequence>
<evidence type="ECO:0000313" key="2">
    <source>
        <dbReference type="Proteomes" id="UP000823821"/>
    </source>
</evidence>
<reference evidence="1" key="2">
    <citation type="submission" date="2021-04" db="EMBL/GenBank/DDBJ databases">
        <authorList>
            <person name="Gilroy R."/>
        </authorList>
    </citation>
    <scope>NUCLEOTIDE SEQUENCE</scope>
    <source>
        <strain evidence="1">5032</strain>
    </source>
</reference>
<accession>A0A9D2HQC2</accession>
<name>A0A9D2HQC2_9BACT</name>
<organism evidence="1 2">
    <name type="scientific">Candidatus Desulfovibrio intestinavium</name>
    <dbReference type="NCBI Taxonomy" id="2838534"/>
    <lineage>
        <taxon>Bacteria</taxon>
        <taxon>Pseudomonadati</taxon>
        <taxon>Thermodesulfobacteriota</taxon>
        <taxon>Desulfovibrionia</taxon>
        <taxon>Desulfovibrionales</taxon>
        <taxon>Desulfovibrionaceae</taxon>
        <taxon>Desulfovibrio</taxon>
    </lineage>
</organism>
<dbReference type="AlphaFoldDB" id="A0A9D2HQC2"/>
<gene>
    <name evidence="1" type="ORF">H9784_10470</name>
</gene>
<evidence type="ECO:0000313" key="1">
    <source>
        <dbReference type="EMBL" id="HJA79969.1"/>
    </source>
</evidence>
<dbReference type="EMBL" id="DWZD01000053">
    <property type="protein sequence ID" value="HJA79969.1"/>
    <property type="molecule type" value="Genomic_DNA"/>
</dbReference>